<gene>
    <name evidence="2" type="ORF">SAMN05444580_103467</name>
</gene>
<name>A0A1G6TBW5_9NOCA</name>
<evidence type="ECO:0000313" key="2">
    <source>
        <dbReference type="EMBL" id="SDD26543.1"/>
    </source>
</evidence>
<organism evidence="2 3">
    <name type="scientific">Rhodococcus tukisamuensis</name>
    <dbReference type="NCBI Taxonomy" id="168276"/>
    <lineage>
        <taxon>Bacteria</taxon>
        <taxon>Bacillati</taxon>
        <taxon>Actinomycetota</taxon>
        <taxon>Actinomycetes</taxon>
        <taxon>Mycobacteriales</taxon>
        <taxon>Nocardiaceae</taxon>
        <taxon>Rhodococcus</taxon>
    </lineage>
</organism>
<dbReference type="GO" id="GO:0006310">
    <property type="term" value="P:DNA recombination"/>
    <property type="evidence" value="ECO:0007669"/>
    <property type="project" value="UniProtKB-KW"/>
</dbReference>
<dbReference type="Proteomes" id="UP000199417">
    <property type="component" value="Unassembled WGS sequence"/>
</dbReference>
<dbReference type="EMBL" id="FNAB01000003">
    <property type="protein sequence ID" value="SDD26543.1"/>
    <property type="molecule type" value="Genomic_DNA"/>
</dbReference>
<accession>A0A1G6TBW5</accession>
<evidence type="ECO:0008006" key="4">
    <source>
        <dbReference type="Google" id="ProtNLM"/>
    </source>
</evidence>
<dbReference type="SUPFAM" id="SSF56349">
    <property type="entry name" value="DNA breaking-rejoining enzymes"/>
    <property type="match status" value="1"/>
</dbReference>
<protein>
    <recommendedName>
        <fullName evidence="4">Phage integrase family protein</fullName>
    </recommendedName>
</protein>
<dbReference type="InterPro" id="IPR011010">
    <property type="entry name" value="DNA_brk_join_enz"/>
</dbReference>
<keyword evidence="1" id="KW-0233">DNA recombination</keyword>
<evidence type="ECO:0000256" key="1">
    <source>
        <dbReference type="ARBA" id="ARBA00023172"/>
    </source>
</evidence>
<dbReference type="STRING" id="168276.SAMN05444580_103467"/>
<proteinExistence type="predicted"/>
<dbReference type="AlphaFoldDB" id="A0A1G6TBW5"/>
<dbReference type="Gene3D" id="1.10.443.10">
    <property type="entry name" value="Intergrase catalytic core"/>
    <property type="match status" value="1"/>
</dbReference>
<evidence type="ECO:0000313" key="3">
    <source>
        <dbReference type="Proteomes" id="UP000199417"/>
    </source>
</evidence>
<dbReference type="InterPro" id="IPR013762">
    <property type="entry name" value="Integrase-like_cat_sf"/>
</dbReference>
<keyword evidence="3" id="KW-1185">Reference proteome</keyword>
<dbReference type="GO" id="GO:0015074">
    <property type="term" value="P:DNA integration"/>
    <property type="evidence" value="ECO:0007669"/>
    <property type="project" value="InterPro"/>
</dbReference>
<sequence length="309" mass="34083">MTPRTPVESIELYTPHMPAQEWEAIGPFVRDVVRRGFAATQVAQVAMGQIGMVTSLVRWALEQGLPLDVEQIFQPATVNRYAVTIPGLSESTRCTRRATLTSLSRRITRAAPWEPQRAVLHYPRTANPYTPAEVSRLLWWAPRQVNAVRRRGLAAAVALGVGAGLRGTEMLSVSSSDVRERGDYVIVAVRGQNARQVPVRPAYAGAVLEAAENAHGGQLFHDPLPPVNAVGKVLDRCEVPETLRPLTSSRLRLTWECAMIQAVPLPVFMRMSGHTGTWRLADILGGVRPRTRPWWTAAELEALAQAVPW</sequence>
<reference evidence="2 3" key="1">
    <citation type="submission" date="2016-10" db="EMBL/GenBank/DDBJ databases">
        <authorList>
            <person name="de Groot N.N."/>
        </authorList>
    </citation>
    <scope>NUCLEOTIDE SEQUENCE [LARGE SCALE GENOMIC DNA]</scope>
    <source>
        <strain evidence="2 3">JCM 11308</strain>
    </source>
</reference>
<dbReference type="GO" id="GO:0003677">
    <property type="term" value="F:DNA binding"/>
    <property type="evidence" value="ECO:0007669"/>
    <property type="project" value="InterPro"/>
</dbReference>